<dbReference type="AlphaFoldDB" id="A0AAW1PFA4"/>
<dbReference type="Pfam" id="PF01535">
    <property type="entry name" value="PPR"/>
    <property type="match status" value="1"/>
</dbReference>
<evidence type="ECO:0000256" key="1">
    <source>
        <dbReference type="ARBA" id="ARBA00007626"/>
    </source>
</evidence>
<dbReference type="PANTHER" id="PTHR47447">
    <property type="entry name" value="OS03G0856100 PROTEIN"/>
    <property type="match status" value="1"/>
</dbReference>
<evidence type="ECO:0000313" key="7">
    <source>
        <dbReference type="Proteomes" id="UP001465755"/>
    </source>
</evidence>
<dbReference type="NCBIfam" id="TIGR00756">
    <property type="entry name" value="PPR"/>
    <property type="match status" value="4"/>
</dbReference>
<sequence length="775" mass="83675">MSVATLGAQFPANAGDMGTSLQGRSNFGQQKPLFNQARAGSSSTGLQRASLLPARAAHAQQALTASIPDLDGRPLGPYARGYHRTSRPPLQPVAPYVSAPLGRLPPALYRLLDPTASVELPPAHKIGHHTLDNRELDKLVAALGRSKATWRRAIVLHEWLQEIGHRPDDRLCTTLIRLCSSHGAAAQALGLYDWMRSTHTAGGAGLKPTVFTYTAAMRAALNGNLPERAMQVWEDAKAARCTSDCRMSTVYIEVCTRAGNPQAALKLYKEMAASPPGSRMAPSVHTYTAAMRAAAADSKTWPEALAIWDDMLAASCTPTGHAYAAAISACATGGEWRRAVSLFDGMLENSIQPDVVSCTALISALAADGQWQHAERALEWMLQAGVKPNVRTYTALITAMANAHEWQRAVATLKRMKTEVSWRRVEPNAYTYSALLKLLGEQGRWQLAEEIFTELEDEALKEIGVAGLSLSDDDFSDEVPHIAVLAPFGAANPGDIWGVQRRQGAAGQQMQQSSPASHLRMAPSPFQLPAEGEWQHVPESTPADDDSSDTRPQAVLNVVVCGALMSAFEMSAKWDKAVDVLMRARRLRIRPNTVMYNIAMSALGKSGNYEAVEAMFEQLAEPDSISYETVIAAMGMAGQADRAEGWLEALRDAGHHPRDYTFTALVAAHSLAGDWRAALRVRNRMKRSIPPVAPSVYVYNALIAACQREGLLDEAMELHTHMRRDGVLPNAETHQLMAQIGQAGCTAVERQQAMAAALSAAVAAAGGVMMRAGAF</sequence>
<evidence type="ECO:0000256" key="4">
    <source>
        <dbReference type="SAM" id="MobiDB-lite"/>
    </source>
</evidence>
<evidence type="ECO:0000313" key="6">
    <source>
        <dbReference type="EMBL" id="KAK9807166.1"/>
    </source>
</evidence>
<name>A0AAW1PFA4_9CHLO</name>
<dbReference type="InterPro" id="IPR002885">
    <property type="entry name" value="PPR_rpt"/>
</dbReference>
<dbReference type="PANTHER" id="PTHR47447:SF17">
    <property type="entry name" value="OS12G0638900 PROTEIN"/>
    <property type="match status" value="1"/>
</dbReference>
<evidence type="ECO:0000256" key="3">
    <source>
        <dbReference type="PROSITE-ProRule" id="PRU00708"/>
    </source>
</evidence>
<feature type="repeat" description="PPR" evidence="3">
    <location>
        <begin position="283"/>
        <end position="318"/>
    </location>
</feature>
<reference evidence="6 7" key="1">
    <citation type="journal article" date="2024" name="Nat. Commun.">
        <title>Phylogenomics reveals the evolutionary origins of lichenization in chlorophyte algae.</title>
        <authorList>
            <person name="Puginier C."/>
            <person name="Libourel C."/>
            <person name="Otte J."/>
            <person name="Skaloud P."/>
            <person name="Haon M."/>
            <person name="Grisel S."/>
            <person name="Petersen M."/>
            <person name="Berrin J.G."/>
            <person name="Delaux P.M."/>
            <person name="Dal Grande F."/>
            <person name="Keller J."/>
        </authorList>
    </citation>
    <scope>NUCLEOTIDE SEQUENCE [LARGE SCALE GENOMIC DNA]</scope>
    <source>
        <strain evidence="6 7">SAG 2036</strain>
    </source>
</reference>
<evidence type="ECO:0000256" key="2">
    <source>
        <dbReference type="ARBA" id="ARBA00022737"/>
    </source>
</evidence>
<feature type="compositionally biased region" description="Low complexity" evidence="4">
    <location>
        <begin position="501"/>
        <end position="514"/>
    </location>
</feature>
<dbReference type="Pfam" id="PF13041">
    <property type="entry name" value="PPR_2"/>
    <property type="match status" value="2"/>
</dbReference>
<dbReference type="Gene3D" id="1.25.40.10">
    <property type="entry name" value="Tetratricopeptide repeat domain"/>
    <property type="match status" value="5"/>
</dbReference>
<dbReference type="Pfam" id="PF17177">
    <property type="entry name" value="PPR_long"/>
    <property type="match status" value="1"/>
</dbReference>
<dbReference type="EMBL" id="JALJOQ010000033">
    <property type="protein sequence ID" value="KAK9807166.1"/>
    <property type="molecule type" value="Genomic_DNA"/>
</dbReference>
<dbReference type="Proteomes" id="UP001465755">
    <property type="component" value="Unassembled WGS sequence"/>
</dbReference>
<dbReference type="Pfam" id="PF13812">
    <property type="entry name" value="PPR_3"/>
    <property type="match status" value="2"/>
</dbReference>
<proteinExistence type="inferred from homology"/>
<protein>
    <recommendedName>
        <fullName evidence="5">PROP1-like PPR domain-containing protein</fullName>
    </recommendedName>
</protein>
<dbReference type="InterPro" id="IPR011990">
    <property type="entry name" value="TPR-like_helical_dom_sf"/>
</dbReference>
<dbReference type="PROSITE" id="PS51375">
    <property type="entry name" value="PPR"/>
    <property type="match status" value="6"/>
</dbReference>
<feature type="domain" description="PROP1-like PPR" evidence="5">
    <location>
        <begin position="165"/>
        <end position="336"/>
    </location>
</feature>
<keyword evidence="7" id="KW-1185">Reference proteome</keyword>
<accession>A0AAW1PFA4</accession>
<organism evidence="6 7">
    <name type="scientific">Symbiochloris irregularis</name>
    <dbReference type="NCBI Taxonomy" id="706552"/>
    <lineage>
        <taxon>Eukaryota</taxon>
        <taxon>Viridiplantae</taxon>
        <taxon>Chlorophyta</taxon>
        <taxon>core chlorophytes</taxon>
        <taxon>Trebouxiophyceae</taxon>
        <taxon>Trebouxiales</taxon>
        <taxon>Trebouxiaceae</taxon>
        <taxon>Symbiochloris</taxon>
    </lineage>
</organism>
<evidence type="ECO:0000259" key="5">
    <source>
        <dbReference type="Pfam" id="PF17177"/>
    </source>
</evidence>
<comment type="similarity">
    <text evidence="1">Belongs to the PPR family. P subfamily.</text>
</comment>
<gene>
    <name evidence="6" type="ORF">WJX73_002997</name>
</gene>
<feature type="repeat" description="PPR" evidence="3">
    <location>
        <begin position="428"/>
        <end position="462"/>
    </location>
</feature>
<feature type="region of interest" description="Disordered" evidence="4">
    <location>
        <begin position="501"/>
        <end position="524"/>
    </location>
</feature>
<feature type="repeat" description="PPR" evidence="3">
    <location>
        <begin position="319"/>
        <end position="353"/>
    </location>
</feature>
<keyword evidence="2" id="KW-0677">Repeat</keyword>
<feature type="repeat" description="PPR" evidence="3">
    <location>
        <begin position="623"/>
        <end position="657"/>
    </location>
</feature>
<feature type="repeat" description="PPR" evidence="3">
    <location>
        <begin position="354"/>
        <end position="388"/>
    </location>
</feature>
<feature type="repeat" description="PPR" evidence="3">
    <location>
        <begin position="695"/>
        <end position="729"/>
    </location>
</feature>
<dbReference type="InterPro" id="IPR033443">
    <property type="entry name" value="PROP1-like_PPR_dom"/>
</dbReference>
<comment type="caution">
    <text evidence="6">The sequence shown here is derived from an EMBL/GenBank/DDBJ whole genome shotgun (WGS) entry which is preliminary data.</text>
</comment>